<evidence type="ECO:0000256" key="1">
    <source>
        <dbReference type="ARBA" id="ARBA00023239"/>
    </source>
</evidence>
<evidence type="ECO:0000313" key="3">
    <source>
        <dbReference type="EMBL" id="QOY88662.1"/>
    </source>
</evidence>
<sequence>MKITRISTAVMESNFDWTLVRVDSDAGLSGMGEAFLGPGLTAVIREFNDILVGEDPVHIDRLVRRMRASCIYASPGLMFHAIGGIETAILDLLGKACKMPVWQLLGGKYRDAVTIYADCHGGDALESITPLLKPRTPAWMAAEGAPVEESRISVKHHGWDASKQESLTPESYAERAAEMAERGFRMLKFDVDVPTPYETDEYNRDLSPMEVDFAASLAGAVRKAVGPRVGLAIDCHWNYGVAAAVDLARALEPLRLLWLEDVLPPENIRAMGEVQRCTRTPLATGENHFFRIDFQRLILEAGLRVLSPDVQKIGLWEGRKLADLADMHYVNLTWHNISSPLGTIAGAHLCAATPNVLALEWHAASVPFFDDLVKNGDAPLVRDGKVKVPDLPGLGLEIDLDVAYKYRKPGEAFFE</sequence>
<dbReference type="InterPro" id="IPR034593">
    <property type="entry name" value="DgoD-like"/>
</dbReference>
<accession>A0A7S7NRW6</accession>
<organism evidence="3 4">
    <name type="scientific">Paludibaculum fermentans</name>
    <dbReference type="NCBI Taxonomy" id="1473598"/>
    <lineage>
        <taxon>Bacteria</taxon>
        <taxon>Pseudomonadati</taxon>
        <taxon>Acidobacteriota</taxon>
        <taxon>Terriglobia</taxon>
        <taxon>Bryobacterales</taxon>
        <taxon>Bryobacteraceae</taxon>
        <taxon>Paludibaculum</taxon>
    </lineage>
</organism>
<gene>
    <name evidence="3" type="ORF">IRI77_01495</name>
</gene>
<feature type="domain" description="Mandelate racemase/muconate lactonizing enzyme C-terminal" evidence="2">
    <location>
        <begin position="169"/>
        <end position="281"/>
    </location>
</feature>
<dbReference type="SFLD" id="SFLDG00179">
    <property type="entry name" value="mandelate_racemase"/>
    <property type="match status" value="1"/>
</dbReference>
<evidence type="ECO:0000313" key="4">
    <source>
        <dbReference type="Proteomes" id="UP000593892"/>
    </source>
</evidence>
<dbReference type="KEGG" id="pfer:IRI77_01495"/>
<evidence type="ECO:0000259" key="2">
    <source>
        <dbReference type="SMART" id="SM00922"/>
    </source>
</evidence>
<dbReference type="InterPro" id="IPR029065">
    <property type="entry name" value="Enolase_C-like"/>
</dbReference>
<proteinExistence type="predicted"/>
<reference evidence="3 4" key="1">
    <citation type="submission" date="2020-10" db="EMBL/GenBank/DDBJ databases">
        <title>Complete genome sequence of Paludibaculum fermentans P105T, a facultatively anaerobic acidobacterium capable of dissimilatory Fe(III) reduction.</title>
        <authorList>
            <person name="Dedysh S.N."/>
            <person name="Beletsky A.V."/>
            <person name="Kulichevskaya I.S."/>
            <person name="Mardanov A.V."/>
            <person name="Ravin N.V."/>
        </authorList>
    </citation>
    <scope>NUCLEOTIDE SEQUENCE [LARGE SCALE GENOMIC DNA]</scope>
    <source>
        <strain evidence="3 4">P105</strain>
    </source>
</reference>
<dbReference type="Gene3D" id="3.20.20.120">
    <property type="entry name" value="Enolase-like C-terminal domain"/>
    <property type="match status" value="1"/>
</dbReference>
<dbReference type="InterPro" id="IPR036849">
    <property type="entry name" value="Enolase-like_C_sf"/>
</dbReference>
<protein>
    <submittedName>
        <fullName evidence="3">Mandelate racemase/muconate lactonizing enzyme family protein</fullName>
    </submittedName>
</protein>
<dbReference type="SUPFAM" id="SSF54826">
    <property type="entry name" value="Enolase N-terminal domain-like"/>
    <property type="match status" value="1"/>
</dbReference>
<dbReference type="InterPro" id="IPR013341">
    <property type="entry name" value="Mandelate_racemase_N_dom"/>
</dbReference>
<dbReference type="InterPro" id="IPR029017">
    <property type="entry name" value="Enolase-like_N"/>
</dbReference>
<dbReference type="InterPro" id="IPR013342">
    <property type="entry name" value="Mandelate_racemase_C"/>
</dbReference>
<name>A0A7S7NRW6_PALFE</name>
<dbReference type="PANTHER" id="PTHR48080:SF2">
    <property type="entry name" value="D-GALACTONATE DEHYDRATASE"/>
    <property type="match status" value="1"/>
</dbReference>
<keyword evidence="4" id="KW-1185">Reference proteome</keyword>
<keyword evidence="1" id="KW-0456">Lyase</keyword>
<dbReference type="CDD" id="cd03316">
    <property type="entry name" value="MR_like"/>
    <property type="match status" value="1"/>
</dbReference>
<dbReference type="AlphaFoldDB" id="A0A7S7NRW6"/>
<dbReference type="SMART" id="SM00922">
    <property type="entry name" value="MR_MLE"/>
    <property type="match status" value="1"/>
</dbReference>
<dbReference type="EMBL" id="CP063849">
    <property type="protein sequence ID" value="QOY88662.1"/>
    <property type="molecule type" value="Genomic_DNA"/>
</dbReference>
<dbReference type="PANTHER" id="PTHR48080">
    <property type="entry name" value="D-GALACTONATE DEHYDRATASE-RELATED"/>
    <property type="match status" value="1"/>
</dbReference>
<dbReference type="Pfam" id="PF13378">
    <property type="entry name" value="MR_MLE_C"/>
    <property type="match status" value="1"/>
</dbReference>
<dbReference type="SFLD" id="SFLDS00001">
    <property type="entry name" value="Enolase"/>
    <property type="match status" value="1"/>
</dbReference>
<dbReference type="GO" id="GO:0016829">
    <property type="term" value="F:lyase activity"/>
    <property type="evidence" value="ECO:0007669"/>
    <property type="project" value="UniProtKB-KW"/>
</dbReference>
<dbReference type="Gene3D" id="3.30.390.10">
    <property type="entry name" value="Enolase-like, N-terminal domain"/>
    <property type="match status" value="1"/>
</dbReference>
<dbReference type="Proteomes" id="UP000593892">
    <property type="component" value="Chromosome"/>
</dbReference>
<dbReference type="Pfam" id="PF02746">
    <property type="entry name" value="MR_MLE_N"/>
    <property type="match status" value="1"/>
</dbReference>
<dbReference type="SUPFAM" id="SSF51604">
    <property type="entry name" value="Enolase C-terminal domain-like"/>
    <property type="match status" value="1"/>
</dbReference>
<dbReference type="RefSeq" id="WP_194450324.1">
    <property type="nucleotide sequence ID" value="NZ_CP063849.1"/>
</dbReference>